<evidence type="ECO:0000313" key="2">
    <source>
        <dbReference type="EMBL" id="VTJ61467.1"/>
    </source>
</evidence>
<evidence type="ECO:0000313" key="1">
    <source>
        <dbReference type="EMBL" id="KAF7467225.1"/>
    </source>
</evidence>
<proteinExistence type="predicted"/>
<sequence>MSRWTKNLPSLSLSFLISYGDNSYLVDHSKRTAVKGFCNLQVVFSCWDFAWDTSYSPSAALCINSSSAKISGHYYPTTVTLACSGPSWWQITWTAEAQLHGKDQLP</sequence>
<accession>A0A5E4AVI6</accession>
<protein>
    <submittedName>
        <fullName evidence="2">Uncharacterized protein</fullName>
    </submittedName>
</protein>
<reference evidence="2 3" key="1">
    <citation type="submission" date="2019-04" db="EMBL/GenBank/DDBJ databases">
        <authorList>
            <person name="Alioto T."/>
            <person name="Alioto T."/>
        </authorList>
    </citation>
    <scope>NUCLEOTIDE SEQUENCE [LARGE SCALE GENOMIC DNA]</scope>
</reference>
<dbReference type="AlphaFoldDB" id="A0A5E4AVI6"/>
<dbReference type="Proteomes" id="UP000335636">
    <property type="component" value="Unassembled WGS sequence"/>
</dbReference>
<dbReference type="Proteomes" id="UP000662637">
    <property type="component" value="Unassembled WGS sequence"/>
</dbReference>
<keyword evidence="3" id="KW-1185">Reference proteome</keyword>
<organism evidence="2 3">
    <name type="scientific">Marmota monax</name>
    <name type="common">Woodchuck</name>
    <dbReference type="NCBI Taxonomy" id="9995"/>
    <lineage>
        <taxon>Eukaryota</taxon>
        <taxon>Metazoa</taxon>
        <taxon>Chordata</taxon>
        <taxon>Craniata</taxon>
        <taxon>Vertebrata</taxon>
        <taxon>Euteleostomi</taxon>
        <taxon>Mammalia</taxon>
        <taxon>Eutheria</taxon>
        <taxon>Euarchontoglires</taxon>
        <taxon>Glires</taxon>
        <taxon>Rodentia</taxon>
        <taxon>Sciuromorpha</taxon>
        <taxon>Sciuridae</taxon>
        <taxon>Xerinae</taxon>
        <taxon>Marmotini</taxon>
        <taxon>Marmota</taxon>
    </lineage>
</organism>
<name>A0A5E4AVI6_MARMO</name>
<evidence type="ECO:0000313" key="3">
    <source>
        <dbReference type="Proteomes" id="UP000335636"/>
    </source>
</evidence>
<gene>
    <name evidence="1" type="ORF">GHT09_001332</name>
    <name evidence="2" type="ORF">MONAX_5E017741</name>
</gene>
<dbReference type="EMBL" id="WJEC01007807">
    <property type="protein sequence ID" value="KAF7467225.1"/>
    <property type="molecule type" value="Genomic_DNA"/>
</dbReference>
<dbReference type="EMBL" id="CABDUW010000175">
    <property type="protein sequence ID" value="VTJ61467.1"/>
    <property type="molecule type" value="Genomic_DNA"/>
</dbReference>
<reference evidence="1" key="2">
    <citation type="submission" date="2020-08" db="EMBL/GenBank/DDBJ databases">
        <authorList>
            <person name="Shumante A."/>
            <person name="Zimin A.V."/>
            <person name="Puiu D."/>
            <person name="Salzberg S.L."/>
        </authorList>
    </citation>
    <scope>NUCLEOTIDE SEQUENCE</scope>
    <source>
        <strain evidence="1">WC2-LM</strain>
        <tissue evidence="1">Liver</tissue>
    </source>
</reference>